<dbReference type="PIRSF" id="PIRSF007949">
    <property type="entry name" value="VPS16"/>
    <property type="match status" value="1"/>
</dbReference>
<dbReference type="Gene3D" id="1.10.150.780">
    <property type="entry name" value="Vps16, C-terminal region"/>
    <property type="match status" value="1"/>
</dbReference>
<comment type="caution">
    <text evidence="5">The sequence shown here is derived from an EMBL/GenBank/DDBJ whole genome shotgun (WGS) entry which is preliminary data.</text>
</comment>
<evidence type="ECO:0000259" key="3">
    <source>
        <dbReference type="Pfam" id="PF04840"/>
    </source>
</evidence>
<dbReference type="Pfam" id="PF04840">
    <property type="entry name" value="Vps16_C"/>
    <property type="match status" value="2"/>
</dbReference>
<protein>
    <submittedName>
        <fullName evidence="5">Vacuolar protein sorting complex subunit, putative</fullName>
    </submittedName>
</protein>
<dbReference type="EMBL" id="AHKC01010936">
    <property type="protein sequence ID" value="EKF31216.1"/>
    <property type="molecule type" value="Genomic_DNA"/>
</dbReference>
<dbReference type="InterPro" id="IPR006925">
    <property type="entry name" value="Vps16_C"/>
</dbReference>
<dbReference type="OrthoDB" id="1792at2759"/>
<dbReference type="PANTHER" id="PTHR12811:SF0">
    <property type="entry name" value="VACUOLAR PROTEIN SORTING-ASSOCIATED PROTEIN 16 HOMOLOG"/>
    <property type="match status" value="1"/>
</dbReference>
<proteinExistence type="inferred from homology"/>
<dbReference type="GO" id="GO:0006886">
    <property type="term" value="P:intracellular protein transport"/>
    <property type="evidence" value="ECO:0007669"/>
    <property type="project" value="InterPro"/>
</dbReference>
<dbReference type="InterPro" id="IPR038132">
    <property type="entry name" value="Vps16_C_sf"/>
</dbReference>
<dbReference type="GO" id="GO:0005765">
    <property type="term" value="C:lysosomal membrane"/>
    <property type="evidence" value="ECO:0007669"/>
    <property type="project" value="TreeGrafter"/>
</dbReference>
<evidence type="ECO:0000313" key="6">
    <source>
        <dbReference type="Proteomes" id="UP000007350"/>
    </source>
</evidence>
<dbReference type="InterPro" id="IPR006926">
    <property type="entry name" value="Vps16_N"/>
</dbReference>
<dbReference type="Pfam" id="PF04841">
    <property type="entry name" value="Vps16_N"/>
    <property type="match status" value="1"/>
</dbReference>
<dbReference type="PANTHER" id="PTHR12811">
    <property type="entry name" value="VACUOLAR PROTEIN SORTING VPS16"/>
    <property type="match status" value="1"/>
</dbReference>
<dbReference type="GO" id="GO:0003779">
    <property type="term" value="F:actin binding"/>
    <property type="evidence" value="ECO:0007669"/>
    <property type="project" value="TreeGrafter"/>
</dbReference>
<comment type="similarity">
    <text evidence="1 2">Belongs to the VPS16 family.</text>
</comment>
<evidence type="ECO:0000256" key="1">
    <source>
        <dbReference type="ARBA" id="ARBA00009250"/>
    </source>
</evidence>
<evidence type="ECO:0000313" key="5">
    <source>
        <dbReference type="EMBL" id="EKF31216.1"/>
    </source>
</evidence>
<dbReference type="GO" id="GO:0030897">
    <property type="term" value="C:HOPS complex"/>
    <property type="evidence" value="ECO:0007669"/>
    <property type="project" value="TreeGrafter"/>
</dbReference>
<feature type="domain" description="Vps16 C-terminal" evidence="3">
    <location>
        <begin position="728"/>
        <end position="890"/>
    </location>
</feature>
<dbReference type="GO" id="GO:0042144">
    <property type="term" value="P:vacuole fusion, non-autophagic"/>
    <property type="evidence" value="ECO:0007669"/>
    <property type="project" value="TreeGrafter"/>
</dbReference>
<gene>
    <name evidence="5" type="ORF">MOQ_004951</name>
</gene>
<sequence>MVYQRGFVRTSRAGVWIALSRETVVRLIDFDDLLWGLKTGLSEAKVAYCTAGGPLAFYCGDRFDLNEGGNTICLYNARGATHPVKSNIQLNGMESVFFMCWNECNDHLIILLNTGEVRFFNLAGEIVASSIKVPVALLCVSTANGIAVLVNDGEPHVILLECHSSGEYRKVFLKLPQVFQNQKPAVMLAIPKQFSDTGYTELFIPFLSNEIVSSFCHCVFYNNPRCFDLRLSVGGGGVVHMALSPNGQSIAFLVRDGTLCVASRSFEDITRLINIETDVMPVQFLWCGDRCITYLHLARQFDENAGFPTRLTLVNVDDPDQSEFLNDIPTSPYLFSECDGIRIFSSDAYQFLQVVSAPSRRIFSVGSRANSALLLLAFDEFMCGGTSSVKMIRDLQRNPAEMNEAVNDCIAAAGFEWNISQQKRLMRVAAFGKSFCSMYESEFFVNVTRRLRVLNALRKSKVGMLMSQAQFLSLEGDRLSERLLQMGHHQLAYYICDFLGFNTRRVMMEWALAKLIKPSFSVTEEKQTALDVIEKLKELKQNSFAEIACKLYVKQKKYAALLLLEAEKVALKQVPKLLDINQPEIALQKAVKSGDTDLIFTAMMYLISHQGIEALPLLMSDSTTEKIFLLYATFSEIHRELLMEHHKTHPEHKTYMDILNYLREEEGVKQSLLKKSSNWEILQQKKLTAIENVAISVKRENPGAFSNSAIVRNALPHAGVLSGFSTSSSQINENWVRLHMQLLDEQTKLVREYNDKRFLNASVKRMIVLCYEHGCDGVAGRLKREFGVSDKMHCWSMLDAYTTMSQWGLIDQLGDVKNKNKPVIGASAFINTLLACGRQEQARQYIPKIPQIEQRMEYYLLCSDWEGAGADCRRHGEPDLLAQLKERVKGDASAAQRIEKGWNSVQESGAVKLAKLFA</sequence>
<feature type="domain" description="Vps16 N-terminal" evidence="4">
    <location>
        <begin position="34"/>
        <end position="444"/>
    </location>
</feature>
<evidence type="ECO:0000259" key="4">
    <source>
        <dbReference type="Pfam" id="PF04841"/>
    </source>
</evidence>
<feature type="domain" description="Vps16 C-terminal" evidence="3">
    <location>
        <begin position="543"/>
        <end position="653"/>
    </location>
</feature>
<dbReference type="GO" id="GO:0005768">
    <property type="term" value="C:endosome"/>
    <property type="evidence" value="ECO:0007669"/>
    <property type="project" value="TreeGrafter"/>
</dbReference>
<keyword evidence="6" id="KW-1185">Reference proteome</keyword>
<accession>K2N8V8</accession>
<dbReference type="AlphaFoldDB" id="K2N8V8"/>
<name>K2N8V8_TRYCR</name>
<reference evidence="5 6" key="1">
    <citation type="journal article" date="2012" name="BMC Genomics">
        <title>Comparative genomic analysis of human infective Trypanosoma cruzi lineages with the bat-restricted subspecies T. cruzi marinkellei.</title>
        <authorList>
            <person name="Franzen O."/>
            <person name="Talavera-Lopez C."/>
            <person name="Ochaya S."/>
            <person name="Butler C.E."/>
            <person name="Messenger L.A."/>
            <person name="Lewis M.D."/>
            <person name="Llewellyn M.S."/>
            <person name="Marinkelle C.J."/>
            <person name="Tyler K.M."/>
            <person name="Miles M.A."/>
            <person name="Andersson B."/>
        </authorList>
    </citation>
    <scope>NUCLEOTIDE SEQUENCE [LARGE SCALE GENOMIC DNA]</scope>
    <source>
        <strain evidence="5 6">B7</strain>
    </source>
</reference>
<dbReference type="Proteomes" id="UP000007350">
    <property type="component" value="Unassembled WGS sequence"/>
</dbReference>
<dbReference type="SUPFAM" id="SSF82171">
    <property type="entry name" value="DPP6 N-terminal domain-like"/>
    <property type="match status" value="1"/>
</dbReference>
<evidence type="ECO:0000256" key="2">
    <source>
        <dbReference type="PIRNR" id="PIRNR007949"/>
    </source>
</evidence>
<organism evidence="5 6">
    <name type="scientific">Trypanosoma cruzi marinkellei</name>
    <dbReference type="NCBI Taxonomy" id="85056"/>
    <lineage>
        <taxon>Eukaryota</taxon>
        <taxon>Discoba</taxon>
        <taxon>Euglenozoa</taxon>
        <taxon>Kinetoplastea</taxon>
        <taxon>Metakinetoplastina</taxon>
        <taxon>Trypanosomatida</taxon>
        <taxon>Trypanosomatidae</taxon>
        <taxon>Trypanosoma</taxon>
        <taxon>Schizotrypanum</taxon>
    </lineage>
</organism>
<dbReference type="GO" id="GO:0016197">
    <property type="term" value="P:endosomal transport"/>
    <property type="evidence" value="ECO:0007669"/>
    <property type="project" value="TreeGrafter"/>
</dbReference>
<dbReference type="InterPro" id="IPR016534">
    <property type="entry name" value="VPS16"/>
</dbReference>